<dbReference type="KEGG" id="vcn:VOLCADRAFT_108410"/>
<sequence>MHGPGDVHDPHREHALAAPVALPLQYGGLRLFMQSNTWKWYTPDFILDLVHELFAPGCIDLDPCSCAAANTQDTAFKAYFLRDLFWEYQAGNVRQAVVLLKAGIGYSWFNDMLNWPVCFLQERLSFVRQYLPPIPHLCNPLREACG</sequence>
<evidence type="ECO:0000313" key="1">
    <source>
        <dbReference type="EMBL" id="EFJ39928.1"/>
    </source>
</evidence>
<reference evidence="1 2" key="1">
    <citation type="journal article" date="2010" name="Science">
        <title>Genomic analysis of organismal complexity in the multicellular green alga Volvox carteri.</title>
        <authorList>
            <person name="Prochnik S.E."/>
            <person name="Umen J."/>
            <person name="Nedelcu A.M."/>
            <person name="Hallmann A."/>
            <person name="Miller S.M."/>
            <person name="Nishii I."/>
            <person name="Ferris P."/>
            <person name="Kuo A."/>
            <person name="Mitros T."/>
            <person name="Fritz-Laylin L.K."/>
            <person name="Hellsten U."/>
            <person name="Chapman J."/>
            <person name="Simakov O."/>
            <person name="Rensing S.A."/>
            <person name="Terry A."/>
            <person name="Pangilinan J."/>
            <person name="Kapitonov V."/>
            <person name="Jurka J."/>
            <person name="Salamov A."/>
            <person name="Shapiro H."/>
            <person name="Schmutz J."/>
            <person name="Grimwood J."/>
            <person name="Lindquist E."/>
            <person name="Lucas S."/>
            <person name="Grigoriev I.V."/>
            <person name="Schmitt R."/>
            <person name="Kirk D."/>
            <person name="Rokhsar D.S."/>
        </authorList>
    </citation>
    <scope>NUCLEOTIDE SEQUENCE [LARGE SCALE GENOMIC DNA]</scope>
    <source>
        <strain evidence="2">f. Nagariensis / Eve</strain>
    </source>
</reference>
<evidence type="ECO:0000313" key="2">
    <source>
        <dbReference type="Proteomes" id="UP000001058"/>
    </source>
</evidence>
<dbReference type="InParanoid" id="D8UK17"/>
<name>D8UK17_VOLCA</name>
<organism evidence="2">
    <name type="scientific">Volvox carteri f. nagariensis</name>
    <dbReference type="NCBI Taxonomy" id="3068"/>
    <lineage>
        <taxon>Eukaryota</taxon>
        <taxon>Viridiplantae</taxon>
        <taxon>Chlorophyta</taxon>
        <taxon>core chlorophytes</taxon>
        <taxon>Chlorophyceae</taxon>
        <taxon>CS clade</taxon>
        <taxon>Chlamydomonadales</taxon>
        <taxon>Volvocaceae</taxon>
        <taxon>Volvox</taxon>
    </lineage>
</organism>
<dbReference type="Proteomes" id="UP000001058">
    <property type="component" value="Unassembled WGS sequence"/>
</dbReference>
<dbReference type="EMBL" id="GL378436">
    <property type="protein sequence ID" value="EFJ39928.1"/>
    <property type="molecule type" value="Genomic_DNA"/>
</dbReference>
<dbReference type="AlphaFoldDB" id="D8UK17"/>
<protein>
    <submittedName>
        <fullName evidence="1">Uncharacterized protein</fullName>
    </submittedName>
</protein>
<proteinExistence type="predicted"/>
<dbReference type="RefSeq" id="XP_002959009.1">
    <property type="nucleotide sequence ID" value="XM_002958963.1"/>
</dbReference>
<keyword evidence="2" id="KW-1185">Reference proteome</keyword>
<gene>
    <name evidence="1" type="ORF">VOLCADRAFT_108410</name>
</gene>
<accession>D8UK17</accession>
<dbReference type="GeneID" id="9625748"/>